<keyword evidence="4" id="KW-0804">Transcription</keyword>
<comment type="subcellular location">
    <subcellularLocation>
        <location evidence="1">Nucleus</location>
    </subcellularLocation>
</comment>
<dbReference type="Proteomes" id="UP001341840">
    <property type="component" value="Unassembled WGS sequence"/>
</dbReference>
<name>A0ABU6Z827_9FABA</name>
<dbReference type="InterPro" id="IPR036576">
    <property type="entry name" value="WRKY_dom_sf"/>
</dbReference>
<dbReference type="Pfam" id="PF03106">
    <property type="entry name" value="WRKY"/>
    <property type="match status" value="1"/>
</dbReference>
<dbReference type="SMART" id="SM00774">
    <property type="entry name" value="WRKY"/>
    <property type="match status" value="1"/>
</dbReference>
<proteinExistence type="predicted"/>
<accession>A0ABU6Z827</accession>
<evidence type="ECO:0000259" key="6">
    <source>
        <dbReference type="PROSITE" id="PS50811"/>
    </source>
</evidence>
<dbReference type="InterPro" id="IPR044810">
    <property type="entry name" value="WRKY_plant"/>
</dbReference>
<gene>
    <name evidence="7" type="ORF">PIB30_013183</name>
</gene>
<dbReference type="SUPFAM" id="SSF118290">
    <property type="entry name" value="WRKY DNA-binding domain"/>
    <property type="match status" value="1"/>
</dbReference>
<reference evidence="7 8" key="1">
    <citation type="journal article" date="2023" name="Plants (Basel)">
        <title>Bridging the Gap: Combining Genomics and Transcriptomics Approaches to Understand Stylosanthes scabra, an Orphan Legume from the Brazilian Caatinga.</title>
        <authorList>
            <person name="Ferreira-Neto J.R.C."/>
            <person name="da Silva M.D."/>
            <person name="Binneck E."/>
            <person name="de Melo N.F."/>
            <person name="da Silva R.H."/>
            <person name="de Melo A.L.T.M."/>
            <person name="Pandolfi V."/>
            <person name="Bustamante F.O."/>
            <person name="Brasileiro-Vidal A.C."/>
            <person name="Benko-Iseppon A.M."/>
        </authorList>
    </citation>
    <scope>NUCLEOTIDE SEQUENCE [LARGE SCALE GENOMIC DNA]</scope>
    <source>
        <tissue evidence="7">Leaves</tissue>
    </source>
</reference>
<sequence>MDSTCVDTSLNLNLSPSPLPHTNATEAEVFLVEELHRLSGENKRLTETLTHMCVSYEAMQKRLTKLMNTSSDCDDHLQSRKRKAESFENCCNEEDSSLLIKRPNHNIIVNNHNKVSKVLVKTDASDNSLYVMDGYQWRKYGQKVTRDNPSPRAYFRCSFAPSCPVKKKVQRSVEDPTILVATYEGQHNHGRSQTEISLVSSQSQLSDTIIPPLVSSPSCITSSSPTTTTLDLVKNSSSVIDFDHHHNTKNKSSSLSPSSPSSIHQFLVQEMATSLTSDPNFTAALATAISGRILRQASLEKL</sequence>
<keyword evidence="2" id="KW-0805">Transcription regulation</keyword>
<protein>
    <recommendedName>
        <fullName evidence="6">WRKY domain-containing protein</fullName>
    </recommendedName>
</protein>
<keyword evidence="5" id="KW-0539">Nucleus</keyword>
<keyword evidence="8" id="KW-1185">Reference proteome</keyword>
<evidence type="ECO:0000256" key="4">
    <source>
        <dbReference type="ARBA" id="ARBA00023163"/>
    </source>
</evidence>
<feature type="domain" description="WRKY" evidence="6">
    <location>
        <begin position="133"/>
        <end position="192"/>
    </location>
</feature>
<evidence type="ECO:0000256" key="5">
    <source>
        <dbReference type="ARBA" id="ARBA00023242"/>
    </source>
</evidence>
<evidence type="ECO:0000256" key="3">
    <source>
        <dbReference type="ARBA" id="ARBA00023125"/>
    </source>
</evidence>
<dbReference type="PANTHER" id="PTHR31429">
    <property type="entry name" value="WRKY TRANSCRIPTION FACTOR 36-RELATED"/>
    <property type="match status" value="1"/>
</dbReference>
<evidence type="ECO:0000313" key="8">
    <source>
        <dbReference type="Proteomes" id="UP001341840"/>
    </source>
</evidence>
<dbReference type="EMBL" id="JASCZI010271894">
    <property type="protein sequence ID" value="MED6216968.1"/>
    <property type="molecule type" value="Genomic_DNA"/>
</dbReference>
<organism evidence="7 8">
    <name type="scientific">Stylosanthes scabra</name>
    <dbReference type="NCBI Taxonomy" id="79078"/>
    <lineage>
        <taxon>Eukaryota</taxon>
        <taxon>Viridiplantae</taxon>
        <taxon>Streptophyta</taxon>
        <taxon>Embryophyta</taxon>
        <taxon>Tracheophyta</taxon>
        <taxon>Spermatophyta</taxon>
        <taxon>Magnoliopsida</taxon>
        <taxon>eudicotyledons</taxon>
        <taxon>Gunneridae</taxon>
        <taxon>Pentapetalae</taxon>
        <taxon>rosids</taxon>
        <taxon>fabids</taxon>
        <taxon>Fabales</taxon>
        <taxon>Fabaceae</taxon>
        <taxon>Papilionoideae</taxon>
        <taxon>50 kb inversion clade</taxon>
        <taxon>dalbergioids sensu lato</taxon>
        <taxon>Dalbergieae</taxon>
        <taxon>Pterocarpus clade</taxon>
        <taxon>Stylosanthes</taxon>
    </lineage>
</organism>
<keyword evidence="3" id="KW-0238">DNA-binding</keyword>
<dbReference type="PANTHER" id="PTHR31429:SF76">
    <property type="entry name" value="WRKY FAMILY TRANSCRIPTION FACTOR-RELATED"/>
    <property type="match status" value="1"/>
</dbReference>
<dbReference type="PROSITE" id="PS50811">
    <property type="entry name" value="WRKY"/>
    <property type="match status" value="1"/>
</dbReference>
<dbReference type="Gene3D" id="2.20.25.80">
    <property type="entry name" value="WRKY domain"/>
    <property type="match status" value="1"/>
</dbReference>
<comment type="caution">
    <text evidence="7">The sequence shown here is derived from an EMBL/GenBank/DDBJ whole genome shotgun (WGS) entry which is preliminary data.</text>
</comment>
<evidence type="ECO:0000256" key="1">
    <source>
        <dbReference type="ARBA" id="ARBA00004123"/>
    </source>
</evidence>
<evidence type="ECO:0000256" key="2">
    <source>
        <dbReference type="ARBA" id="ARBA00023015"/>
    </source>
</evidence>
<dbReference type="InterPro" id="IPR003657">
    <property type="entry name" value="WRKY_dom"/>
</dbReference>
<evidence type="ECO:0000313" key="7">
    <source>
        <dbReference type="EMBL" id="MED6216968.1"/>
    </source>
</evidence>